<sequence>MPSRFKQVVSCFGCCSAPVHADGDDLSGVREGGIFRSVVSTYVVTQPPGTRRNKFRKRELRIATGEWMQDFVRRNSQRREKVFVPAAELVKKSIKRSWTISNPSGTARPPPIERFRRLPDVDNPSNSLPRIASKMAKDNNTYVASTYTLPPPPRSQSEEGRAMRPRRPRAMSLASEEYYARSQSEDSRRFDAGGEDSDGSSLFRPSRPQPRPPQHSPSFRSVQGPYSDDERFPRYAPPPHLRNRVEFLPNTPSRTQSEERPPVRKGVVRGSSFSLPRPAYDPASPTLRPPKPPRAHPPTVKRRASTSNLSEVARRNSHRSPPSIRHSGTEDTFESDASASSFSPTRRRRETVILREEFQARKEALLFQAQGSISTDEDPIYDRPVMPPRKRTPPPIAKRRSESFKELSHALRRRSSSASDSEEPSRNRARDRAKEIRRRESLSGPPPSNYRTELAVNLTVETCGPDSTAPASDSKPPRSTSSSSNASPRVHAAPAIVTTSAPDSSPDDSSSGRRKSKRDAQIEII</sequence>
<proteinExistence type="predicted"/>
<feature type="compositionally biased region" description="Low complexity" evidence="1">
    <location>
        <begin position="500"/>
        <end position="509"/>
    </location>
</feature>
<dbReference type="EMBL" id="OB660131">
    <property type="protein sequence ID" value="CAD7222975.1"/>
    <property type="molecule type" value="Genomic_DNA"/>
</dbReference>
<feature type="compositionally biased region" description="Basic and acidic residues" evidence="1">
    <location>
        <begin position="183"/>
        <end position="192"/>
    </location>
</feature>
<gene>
    <name evidence="2" type="ORF">CTOB1V02_LOCUS970</name>
</gene>
<dbReference type="OrthoDB" id="195679at2759"/>
<accession>A0A7R8W1B0</accession>
<feature type="compositionally biased region" description="Polar residues" evidence="1">
    <location>
        <begin position="335"/>
        <end position="344"/>
    </location>
</feature>
<feature type="compositionally biased region" description="Polar residues" evidence="1">
    <location>
        <begin position="138"/>
        <end position="148"/>
    </location>
</feature>
<feature type="region of interest" description="Disordered" evidence="1">
    <location>
        <begin position="369"/>
        <end position="525"/>
    </location>
</feature>
<reference evidence="2" key="1">
    <citation type="submission" date="2020-11" db="EMBL/GenBank/DDBJ databases">
        <authorList>
            <person name="Tran Van P."/>
        </authorList>
    </citation>
    <scope>NUCLEOTIDE SEQUENCE</scope>
</reference>
<organism evidence="2">
    <name type="scientific">Cyprideis torosa</name>
    <dbReference type="NCBI Taxonomy" id="163714"/>
    <lineage>
        <taxon>Eukaryota</taxon>
        <taxon>Metazoa</taxon>
        <taxon>Ecdysozoa</taxon>
        <taxon>Arthropoda</taxon>
        <taxon>Crustacea</taxon>
        <taxon>Oligostraca</taxon>
        <taxon>Ostracoda</taxon>
        <taxon>Podocopa</taxon>
        <taxon>Podocopida</taxon>
        <taxon>Cytherocopina</taxon>
        <taxon>Cytheroidea</taxon>
        <taxon>Cytherideidae</taxon>
        <taxon>Cyprideis</taxon>
    </lineage>
</organism>
<evidence type="ECO:0000313" key="2">
    <source>
        <dbReference type="EMBL" id="CAD7222975.1"/>
    </source>
</evidence>
<feature type="compositionally biased region" description="Low complexity" evidence="1">
    <location>
        <begin position="472"/>
        <end position="488"/>
    </location>
</feature>
<evidence type="ECO:0000256" key="1">
    <source>
        <dbReference type="SAM" id="MobiDB-lite"/>
    </source>
</evidence>
<protein>
    <submittedName>
        <fullName evidence="2">Uncharacterized protein</fullName>
    </submittedName>
</protein>
<feature type="compositionally biased region" description="Basic residues" evidence="1">
    <location>
        <begin position="291"/>
        <end position="304"/>
    </location>
</feature>
<feature type="compositionally biased region" description="Basic and acidic residues" evidence="1">
    <location>
        <begin position="423"/>
        <end position="441"/>
    </location>
</feature>
<feature type="compositionally biased region" description="Basic and acidic residues" evidence="1">
    <location>
        <begin position="399"/>
        <end position="409"/>
    </location>
</feature>
<name>A0A7R8W1B0_9CRUS</name>
<feature type="region of interest" description="Disordered" evidence="1">
    <location>
        <begin position="99"/>
        <end position="348"/>
    </location>
</feature>
<feature type="compositionally biased region" description="Basic and acidic residues" evidence="1">
    <location>
        <begin position="111"/>
        <end position="120"/>
    </location>
</feature>
<dbReference type="AlphaFoldDB" id="A0A7R8W1B0"/>